<sequence>MRCKLELQIFDRTVGSSHTLDNLPDSLGPGSKTKLVVALQGCALTRSSAVGMISCAIVATVISTFADSHSINSIVDESDPFVYLAYLISNRDAGEERKGAAAKLIAFVKEQVRSAGLKRICLDCFKGNDRKLVRYYESQGLKMRL</sequence>
<organism evidence="1">
    <name type="scientific">Pseudogymnoascus destructans</name>
    <dbReference type="NCBI Taxonomy" id="655981"/>
    <lineage>
        <taxon>Eukaryota</taxon>
        <taxon>Fungi</taxon>
        <taxon>Dikarya</taxon>
        <taxon>Ascomycota</taxon>
        <taxon>Pezizomycotina</taxon>
        <taxon>Leotiomycetes</taxon>
        <taxon>Thelebolales</taxon>
        <taxon>Thelebolaceae</taxon>
        <taxon>Pseudogymnoascus</taxon>
    </lineage>
</organism>
<proteinExistence type="predicted"/>
<dbReference type="InterPro" id="IPR016181">
    <property type="entry name" value="Acyl_CoA_acyltransferase"/>
</dbReference>
<evidence type="ECO:0000313" key="1">
    <source>
        <dbReference type="EMBL" id="OAF59539.1"/>
    </source>
</evidence>
<dbReference type="SUPFAM" id="SSF55729">
    <property type="entry name" value="Acyl-CoA N-acyltransferases (Nat)"/>
    <property type="match status" value="1"/>
</dbReference>
<dbReference type="GeneID" id="36287143"/>
<dbReference type="VEuPathDB" id="FungiDB:GMDG_03270"/>
<gene>
    <name evidence="1" type="ORF">VC83_04070</name>
</gene>
<dbReference type="RefSeq" id="XP_024324822.1">
    <property type="nucleotide sequence ID" value="XM_024467707.1"/>
</dbReference>
<dbReference type="EMBL" id="KV441393">
    <property type="protein sequence ID" value="OAF59539.1"/>
    <property type="molecule type" value="Genomic_DNA"/>
</dbReference>
<dbReference type="OrthoDB" id="2821191at2759"/>
<dbReference type="AlphaFoldDB" id="A0A177ABQ5"/>
<dbReference type="Proteomes" id="UP000077154">
    <property type="component" value="Unassembled WGS sequence"/>
</dbReference>
<reference evidence="1" key="1">
    <citation type="submission" date="2016-03" db="EMBL/GenBank/DDBJ databases">
        <title>Updated assembly of Pseudogymnoascus destructans, the fungus causing white-nose syndrome of bats.</title>
        <authorList>
            <person name="Palmer J.M."/>
            <person name="Drees K.P."/>
            <person name="Foster J.T."/>
            <person name="Lindner D.L."/>
        </authorList>
    </citation>
    <scope>NUCLEOTIDE SEQUENCE [LARGE SCALE GENOMIC DNA]</scope>
    <source>
        <strain evidence="1">20631-21</strain>
    </source>
</reference>
<accession>A0A177ABQ5</accession>
<name>A0A177ABQ5_9PEZI</name>
<evidence type="ECO:0008006" key="2">
    <source>
        <dbReference type="Google" id="ProtNLM"/>
    </source>
</evidence>
<dbReference type="Gene3D" id="3.40.630.30">
    <property type="match status" value="1"/>
</dbReference>
<protein>
    <recommendedName>
        <fullName evidence="2">N-acetyltransferase domain-containing protein</fullName>
    </recommendedName>
</protein>